<dbReference type="InterPro" id="IPR029063">
    <property type="entry name" value="SAM-dependent_MTases_sf"/>
</dbReference>
<dbReference type="Pfam" id="PF13489">
    <property type="entry name" value="Methyltransf_23"/>
    <property type="match status" value="1"/>
</dbReference>
<dbReference type="Pfam" id="PF08484">
    <property type="entry name" value="Methyltransf_14"/>
    <property type="match status" value="1"/>
</dbReference>
<sequence>MISSRTCRGCGSSELTRVLDLGRVPAADLFPPADSPVSPDESAHPSAMDLCGDCGLAQLADDDTVADEPRGVEPRALREQAADAVDRVAAAGLLDGSTVREFGSPHGGTWLPLLADRGFAVVDGEAPADVVLDCFGIMHEPDQRAAFAARAAAVAPGGVLLLQYQPLGSIVAQRQWTALRHGHFGYYTLTALLRLLADAGMEPVRAFEFDLYGGTVLLAVRHSGAAPAHRQAGADVDADVERILRDERAARLTEPEGLRPLADAPREQARALRDWAERTAAGGATVAAYGAASRAVALFALAGLDRTTMSCIADASPTKQGRRMPGTDVPIVAPEALEATTGPVFLTLPDLHDEITEAYPALRGRLVTEGRLS</sequence>
<gene>
    <name evidence="3" type="ORF">HF999_18905</name>
</gene>
<dbReference type="Gene3D" id="3.40.50.720">
    <property type="entry name" value="NAD(P)-binding Rossmann-like Domain"/>
    <property type="match status" value="1"/>
</dbReference>
<dbReference type="RefSeq" id="WP_168547378.1">
    <property type="nucleotide sequence ID" value="NZ_BAAAKS010000020.1"/>
</dbReference>
<name>A0A846X786_9ACTN</name>
<dbReference type="InterPro" id="IPR013630">
    <property type="entry name" value="Methyltransf_Zn-bd_dom_put"/>
</dbReference>
<evidence type="ECO:0000313" key="3">
    <source>
        <dbReference type="EMBL" id="NKY20435.1"/>
    </source>
</evidence>
<reference evidence="3 4" key="1">
    <citation type="submission" date="2020-04" db="EMBL/GenBank/DDBJ databases">
        <title>MicrobeNet Type strains.</title>
        <authorList>
            <person name="Nicholson A.C."/>
        </authorList>
    </citation>
    <scope>NUCLEOTIDE SEQUENCE [LARGE SCALE GENOMIC DNA]</scope>
    <source>
        <strain evidence="3 4">DSM 44113</strain>
    </source>
</reference>
<comment type="caution">
    <text evidence="3">The sequence shown here is derived from an EMBL/GenBank/DDBJ whole genome shotgun (WGS) entry which is preliminary data.</text>
</comment>
<organism evidence="3 4">
    <name type="scientific">Tsukamurella spumae</name>
    <dbReference type="NCBI Taxonomy" id="44753"/>
    <lineage>
        <taxon>Bacteria</taxon>
        <taxon>Bacillati</taxon>
        <taxon>Actinomycetota</taxon>
        <taxon>Actinomycetes</taxon>
        <taxon>Mycobacteriales</taxon>
        <taxon>Tsukamurellaceae</taxon>
        <taxon>Tsukamurella</taxon>
    </lineage>
</organism>
<protein>
    <submittedName>
        <fullName evidence="3">Transferase</fullName>
    </submittedName>
</protein>
<dbReference type="Gene3D" id="6.20.50.110">
    <property type="entry name" value="Methyltransferase, zinc-binding domain"/>
    <property type="match status" value="1"/>
</dbReference>
<dbReference type="GO" id="GO:0016740">
    <property type="term" value="F:transferase activity"/>
    <property type="evidence" value="ECO:0007669"/>
    <property type="project" value="UniProtKB-KW"/>
</dbReference>
<dbReference type="AlphaFoldDB" id="A0A846X786"/>
<proteinExistence type="predicted"/>
<accession>A0A846X786</accession>
<evidence type="ECO:0000259" key="2">
    <source>
        <dbReference type="Pfam" id="PF08484"/>
    </source>
</evidence>
<feature type="domain" description="Methyltransferase putative zinc binding" evidence="1">
    <location>
        <begin position="7"/>
        <end position="61"/>
    </location>
</feature>
<dbReference type="InterPro" id="IPR013691">
    <property type="entry name" value="MeTrfase_14"/>
</dbReference>
<dbReference type="Pfam" id="PF08421">
    <property type="entry name" value="Methyltransf_13"/>
    <property type="match status" value="1"/>
</dbReference>
<dbReference type="SUPFAM" id="SSF53335">
    <property type="entry name" value="S-adenosyl-L-methionine-dependent methyltransferases"/>
    <property type="match status" value="1"/>
</dbReference>
<evidence type="ECO:0000313" key="4">
    <source>
        <dbReference type="Proteomes" id="UP000582646"/>
    </source>
</evidence>
<evidence type="ECO:0000259" key="1">
    <source>
        <dbReference type="Pfam" id="PF08421"/>
    </source>
</evidence>
<keyword evidence="3" id="KW-0808">Transferase</keyword>
<dbReference type="EMBL" id="JAAXOQ010000032">
    <property type="protein sequence ID" value="NKY20435.1"/>
    <property type="molecule type" value="Genomic_DNA"/>
</dbReference>
<keyword evidence="4" id="KW-1185">Reference proteome</keyword>
<feature type="domain" description="C-methyltransferase" evidence="2">
    <location>
        <begin position="212"/>
        <end position="360"/>
    </location>
</feature>
<dbReference type="InterPro" id="IPR038576">
    <property type="entry name" value="Methyltransf_Zn-bd_dom_put_sf"/>
</dbReference>
<dbReference type="Proteomes" id="UP000582646">
    <property type="component" value="Unassembled WGS sequence"/>
</dbReference>
<dbReference type="Gene3D" id="3.40.50.150">
    <property type="entry name" value="Vaccinia Virus protein VP39"/>
    <property type="match status" value="1"/>
</dbReference>